<feature type="compositionally biased region" description="Low complexity" evidence="12">
    <location>
        <begin position="549"/>
        <end position="558"/>
    </location>
</feature>
<feature type="site" description="Histone H3K4me3 binding" evidence="8">
    <location>
        <position position="655"/>
    </location>
</feature>
<keyword evidence="3 9" id="KW-0479">Metal-binding</keyword>
<feature type="compositionally biased region" description="Polar residues" evidence="12">
    <location>
        <begin position="515"/>
        <end position="526"/>
    </location>
</feature>
<feature type="region of interest" description="Disordered" evidence="12">
    <location>
        <begin position="1"/>
        <end position="23"/>
    </location>
</feature>
<dbReference type="GO" id="GO:0033698">
    <property type="term" value="C:Rpd3L complex"/>
    <property type="evidence" value="ECO:0007669"/>
    <property type="project" value="TreeGrafter"/>
</dbReference>
<evidence type="ECO:0000256" key="8">
    <source>
        <dbReference type="PIRSR" id="PIRSR628651-50"/>
    </source>
</evidence>
<comment type="similarity">
    <text evidence="2 11">Belongs to the ING family.</text>
</comment>
<dbReference type="PANTHER" id="PTHR10333">
    <property type="entry name" value="INHIBITOR OF GROWTH PROTEIN"/>
    <property type="match status" value="1"/>
</dbReference>
<evidence type="ECO:0000256" key="3">
    <source>
        <dbReference type="ARBA" id="ARBA00022723"/>
    </source>
</evidence>
<dbReference type="InterPro" id="IPR019786">
    <property type="entry name" value="Zinc_finger_PHD-type_CS"/>
</dbReference>
<dbReference type="SUPFAM" id="SSF57903">
    <property type="entry name" value="FYVE/PHD zinc finger"/>
    <property type="match status" value="1"/>
</dbReference>
<feature type="site" description="Histone H3K4me3 binding" evidence="8">
    <location>
        <position position="632"/>
    </location>
</feature>
<dbReference type="InterPro" id="IPR001965">
    <property type="entry name" value="Znf_PHD"/>
</dbReference>
<evidence type="ECO:0000256" key="6">
    <source>
        <dbReference type="ARBA" id="ARBA00022853"/>
    </source>
</evidence>
<comment type="function">
    <text evidence="11">Component of an histone acetyltransferase complex.</text>
</comment>
<dbReference type="PANTHER" id="PTHR10333:SF42">
    <property type="entry name" value="INHIBITOR OF GROWTH PROTEIN 5"/>
    <property type="match status" value="1"/>
</dbReference>
<dbReference type="GO" id="GO:0008270">
    <property type="term" value="F:zinc ion binding"/>
    <property type="evidence" value="ECO:0007669"/>
    <property type="project" value="UniProtKB-KW"/>
</dbReference>
<dbReference type="GO" id="GO:0070210">
    <property type="term" value="C:Rpd3L-Expanded complex"/>
    <property type="evidence" value="ECO:0007669"/>
    <property type="project" value="TreeGrafter"/>
</dbReference>
<feature type="site" description="Histone H3K4me3 binding" evidence="8">
    <location>
        <position position="647"/>
    </location>
</feature>
<feature type="region of interest" description="Disordered" evidence="12">
    <location>
        <begin position="513"/>
        <end position="628"/>
    </location>
</feature>
<evidence type="ECO:0000256" key="1">
    <source>
        <dbReference type="ARBA" id="ARBA00004123"/>
    </source>
</evidence>
<accession>A0A9P4U304</accession>
<dbReference type="InterPro" id="IPR028651">
    <property type="entry name" value="ING_fam"/>
</dbReference>
<dbReference type="Pfam" id="PF12998">
    <property type="entry name" value="ING"/>
    <property type="match status" value="2"/>
</dbReference>
<dbReference type="EMBL" id="MU007016">
    <property type="protein sequence ID" value="KAF2434482.1"/>
    <property type="molecule type" value="Genomic_DNA"/>
</dbReference>
<protein>
    <recommendedName>
        <fullName evidence="11">Chromatin modification-related protein</fullName>
    </recommendedName>
</protein>
<feature type="binding site" evidence="9">
    <location>
        <position position="660"/>
    </location>
    <ligand>
        <name>Zn(2+)</name>
        <dbReference type="ChEBI" id="CHEBI:29105"/>
        <label>1</label>
    </ligand>
</feature>
<proteinExistence type="inferred from homology"/>
<evidence type="ECO:0000256" key="10">
    <source>
        <dbReference type="PROSITE-ProRule" id="PRU00146"/>
    </source>
</evidence>
<dbReference type="OrthoDB" id="5411773at2759"/>
<feature type="binding site" evidence="9">
    <location>
        <position position="651"/>
    </location>
    <ligand>
        <name>Zn(2+)</name>
        <dbReference type="ChEBI" id="CHEBI:29105"/>
        <label>2</label>
    </ligand>
</feature>
<dbReference type="Gene3D" id="3.30.40.10">
    <property type="entry name" value="Zinc/RING finger domain, C3HC4 (zinc finger)"/>
    <property type="match status" value="1"/>
</dbReference>
<feature type="domain" description="PHD-type" evidence="13">
    <location>
        <begin position="630"/>
        <end position="681"/>
    </location>
</feature>
<dbReference type="PROSITE" id="PS50016">
    <property type="entry name" value="ZF_PHD_2"/>
    <property type="match status" value="1"/>
</dbReference>
<evidence type="ECO:0000256" key="11">
    <source>
        <dbReference type="RuleBase" id="RU361213"/>
    </source>
</evidence>
<reference evidence="14" key="1">
    <citation type="journal article" date="2020" name="Stud. Mycol.">
        <title>101 Dothideomycetes genomes: a test case for predicting lifestyles and emergence of pathogens.</title>
        <authorList>
            <person name="Haridas S."/>
            <person name="Albert R."/>
            <person name="Binder M."/>
            <person name="Bloem J."/>
            <person name="Labutti K."/>
            <person name="Salamov A."/>
            <person name="Andreopoulos B."/>
            <person name="Baker S."/>
            <person name="Barry K."/>
            <person name="Bills G."/>
            <person name="Bluhm B."/>
            <person name="Cannon C."/>
            <person name="Castanera R."/>
            <person name="Culley D."/>
            <person name="Daum C."/>
            <person name="Ezra D."/>
            <person name="Gonzalez J."/>
            <person name="Henrissat B."/>
            <person name="Kuo A."/>
            <person name="Liang C."/>
            <person name="Lipzen A."/>
            <person name="Lutzoni F."/>
            <person name="Magnuson J."/>
            <person name="Mondo S."/>
            <person name="Nolan M."/>
            <person name="Ohm R."/>
            <person name="Pangilinan J."/>
            <person name="Park H.-J."/>
            <person name="Ramirez L."/>
            <person name="Alfaro M."/>
            <person name="Sun H."/>
            <person name="Tritt A."/>
            <person name="Yoshinaga Y."/>
            <person name="Zwiers L.-H."/>
            <person name="Turgeon B."/>
            <person name="Goodwin S."/>
            <person name="Spatafora J."/>
            <person name="Crous P."/>
            <person name="Grigoriev I."/>
        </authorList>
    </citation>
    <scope>NUCLEOTIDE SEQUENCE</scope>
    <source>
        <strain evidence="14">CBS 130266</strain>
    </source>
</reference>
<evidence type="ECO:0000256" key="7">
    <source>
        <dbReference type="ARBA" id="ARBA00023242"/>
    </source>
</evidence>
<feature type="binding site" evidence="9">
    <location>
        <position position="635"/>
    </location>
    <ligand>
        <name>Zn(2+)</name>
        <dbReference type="ChEBI" id="CHEBI:29105"/>
        <label>1</label>
    </ligand>
</feature>
<evidence type="ECO:0000256" key="5">
    <source>
        <dbReference type="ARBA" id="ARBA00022833"/>
    </source>
</evidence>
<comment type="subunit">
    <text evidence="11">Component of an histone acetyltransferase complex. Interacts with H3K4me3 and to a lesser extent with H3K4me2.</text>
</comment>
<dbReference type="GO" id="GO:0006325">
    <property type="term" value="P:chromatin organization"/>
    <property type="evidence" value="ECO:0007669"/>
    <property type="project" value="UniProtKB-KW"/>
</dbReference>
<keyword evidence="15" id="KW-1185">Reference proteome</keyword>
<dbReference type="CDD" id="cd15505">
    <property type="entry name" value="PHD_ING"/>
    <property type="match status" value="1"/>
</dbReference>
<evidence type="ECO:0000256" key="9">
    <source>
        <dbReference type="PIRSR" id="PIRSR628651-51"/>
    </source>
</evidence>
<dbReference type="InterPro" id="IPR011011">
    <property type="entry name" value="Znf_FYVE_PHD"/>
</dbReference>
<comment type="domain">
    <text evidence="11">The PHD-type zinc finger mediates the binding to H3K4me3.</text>
</comment>
<dbReference type="InterPro" id="IPR024610">
    <property type="entry name" value="ING_N_histone-binding"/>
</dbReference>
<dbReference type="SMART" id="SM01408">
    <property type="entry name" value="ING"/>
    <property type="match status" value="1"/>
</dbReference>
<comment type="subcellular location">
    <subcellularLocation>
        <location evidence="1 11">Nucleus</location>
    </subcellularLocation>
</comment>
<evidence type="ECO:0000313" key="14">
    <source>
        <dbReference type="EMBL" id="KAF2434482.1"/>
    </source>
</evidence>
<feature type="binding site" evidence="9">
    <location>
        <position position="678"/>
    </location>
    <ligand>
        <name>Zn(2+)</name>
        <dbReference type="ChEBI" id="CHEBI:29105"/>
        <label>2</label>
    </ligand>
</feature>
<dbReference type="SMART" id="SM00249">
    <property type="entry name" value="PHD"/>
    <property type="match status" value="1"/>
</dbReference>
<feature type="compositionally biased region" description="Low complexity" evidence="12">
    <location>
        <begin position="8"/>
        <end position="21"/>
    </location>
</feature>
<dbReference type="PROSITE" id="PS01359">
    <property type="entry name" value="ZF_PHD_1"/>
    <property type="match status" value="1"/>
</dbReference>
<evidence type="ECO:0000256" key="12">
    <source>
        <dbReference type="SAM" id="MobiDB-lite"/>
    </source>
</evidence>
<feature type="compositionally biased region" description="Acidic residues" evidence="12">
    <location>
        <begin position="587"/>
        <end position="627"/>
    </location>
</feature>
<keyword evidence="5 9" id="KW-0862">Zinc</keyword>
<feature type="binding site" evidence="9">
    <location>
        <position position="657"/>
    </location>
    <ligand>
        <name>Zn(2+)</name>
        <dbReference type="ChEBI" id="CHEBI:29105"/>
        <label>1</label>
    </ligand>
</feature>
<name>A0A9P4U304_9PEZI</name>
<feature type="binding site" evidence="9">
    <location>
        <position position="633"/>
    </location>
    <ligand>
        <name>Zn(2+)</name>
        <dbReference type="ChEBI" id="CHEBI:29105"/>
        <label>1</label>
    </ligand>
</feature>
<organism evidence="14 15">
    <name type="scientific">Tothia fuscella</name>
    <dbReference type="NCBI Taxonomy" id="1048955"/>
    <lineage>
        <taxon>Eukaryota</taxon>
        <taxon>Fungi</taxon>
        <taxon>Dikarya</taxon>
        <taxon>Ascomycota</taxon>
        <taxon>Pezizomycotina</taxon>
        <taxon>Dothideomycetes</taxon>
        <taxon>Pleosporomycetidae</taxon>
        <taxon>Venturiales</taxon>
        <taxon>Cylindrosympodiaceae</taxon>
        <taxon>Tothia</taxon>
    </lineage>
</organism>
<dbReference type="GO" id="GO:0006355">
    <property type="term" value="P:regulation of DNA-templated transcription"/>
    <property type="evidence" value="ECO:0007669"/>
    <property type="project" value="TreeGrafter"/>
</dbReference>
<evidence type="ECO:0000259" key="13">
    <source>
        <dbReference type="PROSITE" id="PS50016"/>
    </source>
</evidence>
<keyword evidence="6 11" id="KW-0156">Chromatin regulator</keyword>
<feature type="region of interest" description="Disordered" evidence="12">
    <location>
        <begin position="261"/>
        <end position="392"/>
    </location>
</feature>
<feature type="site" description="Histone H3K4me3 binding" evidence="8">
    <location>
        <position position="643"/>
    </location>
</feature>
<sequence>MANTAPGRRQSTRQVRTSTNRPQNYYARNFSSRGVNNGEVSLSNDAAPGFCPAITHFTEAVDALPKEVVRHFSMLKEVEAKLHVPDEELRRLAHDISQLPPPPRTIHHTQPHFPGLSARNSMNGSINGSIHGAQTPLYQPPASTQQSALLMGQVEETEGDRHRQHLYYQLWQNIVTMGPIMDEKIAVLSTANQTLERQLERMQSSYLHIPEEVSDIARLGDPKHWAYVTDKETKKTAPERTRRDVANANTLAAAAAAAAAQDDGEAAVRSNARREAVAARKQRAQAVDSDFDDRPVPKKGPGKGRKAVDDGKSLGGLGITNGASAPVKRRKVTAGTVPGERSMSAALAGTLGRGQGSPRETPEVAKKRGKPGPLPGRKKAIGVQSPRIPASSPLVGTFAQKEIAQKPQVSRGRQNSTTNSIYSTVEVVRSARAPSPSLNKITNGNGNSTSTTGLTAIEQLQASAAAETRAALQDVVQNLKPLPEQALKREAEPVEDVTMVDVDTPVSAAVVTTRAGRTSKTATPMSATFPELGPRNRVPRNKDLSSRDGGSASHASSESGERAAAGRKKRGGEAGSVPASTKADNETLAEVEPSDPEVDVDIEQVEVDAEVEDVEEGEGEAEGEEESNEPKYCYCNDVSYGEMVACDYEHCVREWFHLRCAGLSKAPDENVKWYCDECKILMKEAKRSRPGSRRE</sequence>
<evidence type="ECO:0000256" key="2">
    <source>
        <dbReference type="ARBA" id="ARBA00010210"/>
    </source>
</evidence>
<feature type="binding site" evidence="9">
    <location>
        <position position="646"/>
    </location>
    <ligand>
        <name>Zn(2+)</name>
        <dbReference type="ChEBI" id="CHEBI:29105"/>
        <label>2</label>
    </ligand>
</feature>
<dbReference type="Proteomes" id="UP000800235">
    <property type="component" value="Unassembled WGS sequence"/>
</dbReference>
<dbReference type="InterPro" id="IPR019787">
    <property type="entry name" value="Znf_PHD-finger"/>
</dbReference>
<evidence type="ECO:0000256" key="4">
    <source>
        <dbReference type="ARBA" id="ARBA00022771"/>
    </source>
</evidence>
<gene>
    <name evidence="14" type="ORF">EJ08DRAFT_605837</name>
</gene>
<dbReference type="Gene3D" id="6.10.140.1740">
    <property type="match status" value="1"/>
</dbReference>
<evidence type="ECO:0000313" key="15">
    <source>
        <dbReference type="Proteomes" id="UP000800235"/>
    </source>
</evidence>
<keyword evidence="4 10" id="KW-0863">Zinc-finger</keyword>
<keyword evidence="7 11" id="KW-0539">Nucleus</keyword>
<feature type="binding site" evidence="9">
    <location>
        <position position="675"/>
    </location>
    <ligand>
        <name>Zn(2+)</name>
        <dbReference type="ChEBI" id="CHEBI:29105"/>
        <label>2</label>
    </ligand>
</feature>
<comment type="caution">
    <text evidence="14">The sequence shown here is derived from an EMBL/GenBank/DDBJ whole genome shotgun (WGS) entry which is preliminary data.</text>
</comment>
<dbReference type="InterPro" id="IPR013083">
    <property type="entry name" value="Znf_RING/FYVE/PHD"/>
</dbReference>
<dbReference type="AlphaFoldDB" id="A0A9P4U304"/>